<proteinExistence type="predicted"/>
<organism evidence="3 4">
    <name type="scientific">Tepidibacter thalassicus DSM 15285</name>
    <dbReference type="NCBI Taxonomy" id="1123350"/>
    <lineage>
        <taxon>Bacteria</taxon>
        <taxon>Bacillati</taxon>
        <taxon>Bacillota</taxon>
        <taxon>Clostridia</taxon>
        <taxon>Peptostreptococcales</taxon>
        <taxon>Peptostreptococcaceae</taxon>
        <taxon>Tepidibacter</taxon>
    </lineage>
</organism>
<evidence type="ECO:0000259" key="1">
    <source>
        <dbReference type="Pfam" id="PF07238"/>
    </source>
</evidence>
<dbReference type="GO" id="GO:0035438">
    <property type="term" value="F:cyclic-di-GMP binding"/>
    <property type="evidence" value="ECO:0007669"/>
    <property type="project" value="InterPro"/>
</dbReference>
<keyword evidence="3" id="KW-0282">Flagellum</keyword>
<dbReference type="STRING" id="1123350.SAMN02744040_00223"/>
<keyword evidence="4" id="KW-1185">Reference proteome</keyword>
<evidence type="ECO:0000313" key="3">
    <source>
        <dbReference type="EMBL" id="SHG93088.1"/>
    </source>
</evidence>
<dbReference type="AlphaFoldDB" id="A0A1M5NUD1"/>
<protein>
    <submittedName>
        <fullName evidence="3">C-di-GMP-binding flagellar brake protein YcgR, contains PilZNR and PilZ domains</fullName>
    </submittedName>
</protein>
<keyword evidence="3" id="KW-0966">Cell projection</keyword>
<gene>
    <name evidence="3" type="ORF">SAMN02744040_00223</name>
</gene>
<dbReference type="EMBL" id="FQXH01000005">
    <property type="protein sequence ID" value="SHG93088.1"/>
    <property type="molecule type" value="Genomic_DNA"/>
</dbReference>
<dbReference type="RefSeq" id="WP_072723024.1">
    <property type="nucleotide sequence ID" value="NZ_FQXH01000005.1"/>
</dbReference>
<keyword evidence="3" id="KW-0969">Cilium</keyword>
<name>A0A1M5NUD1_9FIRM</name>
<evidence type="ECO:0000259" key="2">
    <source>
        <dbReference type="Pfam" id="PF12945"/>
    </source>
</evidence>
<feature type="domain" description="PilZ" evidence="1">
    <location>
        <begin position="102"/>
        <end position="204"/>
    </location>
</feature>
<dbReference type="Pfam" id="PF07238">
    <property type="entry name" value="PilZ"/>
    <property type="match status" value="1"/>
</dbReference>
<dbReference type="Gene3D" id="2.40.10.220">
    <property type="entry name" value="predicted glycosyltransferase like domains"/>
    <property type="match status" value="1"/>
</dbReference>
<accession>A0A1M5NUD1</accession>
<dbReference type="Proteomes" id="UP000242520">
    <property type="component" value="Unassembled WGS sequence"/>
</dbReference>
<dbReference type="Pfam" id="PF12945">
    <property type="entry name" value="PilZNR"/>
    <property type="match status" value="1"/>
</dbReference>
<dbReference type="InterPro" id="IPR009926">
    <property type="entry name" value="T3SS_YcgR_PilZN"/>
</dbReference>
<sequence>MKYKNCFKVGDKLEIQVLGSYTEKDKNLISQLLEIVSEEEFLIAIPIHEGNLVPIHIGSKILVYYSIDNKGVFYFTAKLIDRKNTEIPYFRIQQLEETKTIQRRNYFRLDVSIPVKIYNNENEIIINGYTKDLSGGGFKLISDKKLENNEQVCCKMNIEGNELEIKGEVIRVNVYTKNMKQFELGIKFVELEEKIRNYIVGYLFKQQRILRQKGLI</sequence>
<dbReference type="SUPFAM" id="SSF141371">
    <property type="entry name" value="PilZ domain-like"/>
    <property type="match status" value="1"/>
</dbReference>
<dbReference type="OrthoDB" id="9783080at2"/>
<reference evidence="4" key="1">
    <citation type="submission" date="2016-11" db="EMBL/GenBank/DDBJ databases">
        <authorList>
            <person name="Varghese N."/>
            <person name="Submissions S."/>
        </authorList>
    </citation>
    <scope>NUCLEOTIDE SEQUENCE [LARGE SCALE GENOMIC DNA]</scope>
    <source>
        <strain evidence="4">DSM 15285</strain>
    </source>
</reference>
<dbReference type="InterPro" id="IPR009875">
    <property type="entry name" value="PilZ_domain"/>
</dbReference>
<evidence type="ECO:0000313" key="4">
    <source>
        <dbReference type="Proteomes" id="UP000242520"/>
    </source>
</evidence>
<feature type="domain" description="Type III secretion system flagellar brake protein YcgR PilZN" evidence="2">
    <location>
        <begin position="8"/>
        <end position="92"/>
    </location>
</feature>